<proteinExistence type="predicted"/>
<accession>A0ABS7XYZ1</accession>
<dbReference type="Gene3D" id="3.10.450.360">
    <property type="match status" value="1"/>
</dbReference>
<feature type="chain" id="PRO_5047213412" evidence="1">
    <location>
        <begin position="20"/>
        <end position="166"/>
    </location>
</feature>
<protein>
    <submittedName>
        <fullName evidence="2">Nicotinate-nucleotide adenylyltransferase</fullName>
    </submittedName>
</protein>
<evidence type="ECO:0000313" key="2">
    <source>
        <dbReference type="EMBL" id="MCA0152861.1"/>
    </source>
</evidence>
<dbReference type="EMBL" id="JAIUJS010000003">
    <property type="protein sequence ID" value="MCA0152861.1"/>
    <property type="molecule type" value="Genomic_DNA"/>
</dbReference>
<organism evidence="2 3">
    <name type="scientific">Winogradskyella vincentii</name>
    <dbReference type="NCBI Taxonomy" id="2877122"/>
    <lineage>
        <taxon>Bacteria</taxon>
        <taxon>Pseudomonadati</taxon>
        <taxon>Bacteroidota</taxon>
        <taxon>Flavobacteriia</taxon>
        <taxon>Flavobacteriales</taxon>
        <taxon>Flavobacteriaceae</taxon>
        <taxon>Winogradskyella</taxon>
    </lineage>
</organism>
<dbReference type="RefSeq" id="WP_224477790.1">
    <property type="nucleotide sequence ID" value="NZ_JAIUJS010000003.1"/>
</dbReference>
<dbReference type="GO" id="GO:0016779">
    <property type="term" value="F:nucleotidyltransferase activity"/>
    <property type="evidence" value="ECO:0007669"/>
    <property type="project" value="UniProtKB-KW"/>
</dbReference>
<reference evidence="3" key="1">
    <citation type="submission" date="2023-07" db="EMBL/GenBank/DDBJ databases">
        <authorList>
            <person name="Yue Y."/>
        </authorList>
    </citation>
    <scope>NUCLEOTIDE SEQUENCE [LARGE SCALE GENOMIC DNA]</scope>
    <source>
        <strain evidence="3">2Y89</strain>
    </source>
</reference>
<comment type="caution">
    <text evidence="2">The sequence shown here is derived from an EMBL/GenBank/DDBJ whole genome shotgun (WGS) entry which is preliminary data.</text>
</comment>
<gene>
    <name evidence="2" type="ORF">LBV24_06510</name>
</gene>
<keyword evidence="1" id="KW-0732">Signal</keyword>
<dbReference type="SUPFAM" id="SSF160574">
    <property type="entry name" value="BT0923-like"/>
    <property type="match status" value="1"/>
</dbReference>
<dbReference type="Proteomes" id="UP001198402">
    <property type="component" value="Unassembled WGS sequence"/>
</dbReference>
<sequence>MKKLFILLLLLAFSSQVYAQVIELPEIEISAVNYKYLSSVESDDTPMSVKMLQEKVAMYDLKSSEFYKDEYATYNISFYIPEGKILAAYDKDGKLLRTIEKYKDVKLPKTVGEAITKRFPGWTVVSDFYKVNYHYMNKVTDKLYKVRLENGDKKMKVKINEKGVFM</sequence>
<name>A0ABS7XYZ1_9FLAO</name>
<evidence type="ECO:0000256" key="1">
    <source>
        <dbReference type="SAM" id="SignalP"/>
    </source>
</evidence>
<keyword evidence="3" id="KW-1185">Reference proteome</keyword>
<evidence type="ECO:0000313" key="3">
    <source>
        <dbReference type="Proteomes" id="UP001198402"/>
    </source>
</evidence>
<keyword evidence="2" id="KW-0808">Transferase</keyword>
<feature type="signal peptide" evidence="1">
    <location>
        <begin position="1"/>
        <end position="19"/>
    </location>
</feature>
<keyword evidence="2" id="KW-0548">Nucleotidyltransferase</keyword>